<evidence type="ECO:0000313" key="1">
    <source>
        <dbReference type="EMBL" id="KAL0061017.1"/>
    </source>
</evidence>
<name>A0ABR2ZKM5_9AGAR</name>
<keyword evidence="2" id="KW-1185">Reference proteome</keyword>
<organism evidence="1 2">
    <name type="scientific">Marasmius tenuissimus</name>
    <dbReference type="NCBI Taxonomy" id="585030"/>
    <lineage>
        <taxon>Eukaryota</taxon>
        <taxon>Fungi</taxon>
        <taxon>Dikarya</taxon>
        <taxon>Basidiomycota</taxon>
        <taxon>Agaricomycotina</taxon>
        <taxon>Agaricomycetes</taxon>
        <taxon>Agaricomycetidae</taxon>
        <taxon>Agaricales</taxon>
        <taxon>Marasmiineae</taxon>
        <taxon>Marasmiaceae</taxon>
        <taxon>Marasmius</taxon>
    </lineage>
</organism>
<feature type="non-terminal residue" evidence="1">
    <location>
        <position position="82"/>
    </location>
</feature>
<evidence type="ECO:0000313" key="2">
    <source>
        <dbReference type="Proteomes" id="UP001437256"/>
    </source>
</evidence>
<reference evidence="1 2" key="1">
    <citation type="submission" date="2024-05" db="EMBL/GenBank/DDBJ databases">
        <title>A draft genome resource for the thread blight pathogen Marasmius tenuissimus strain MS-2.</title>
        <authorList>
            <person name="Yulfo-Soto G.E."/>
            <person name="Baruah I.K."/>
            <person name="Amoako-Attah I."/>
            <person name="Bukari Y."/>
            <person name="Meinhardt L.W."/>
            <person name="Bailey B.A."/>
            <person name="Cohen S.P."/>
        </authorList>
    </citation>
    <scope>NUCLEOTIDE SEQUENCE [LARGE SCALE GENOMIC DNA]</scope>
    <source>
        <strain evidence="1 2">MS-2</strain>
    </source>
</reference>
<comment type="caution">
    <text evidence="1">The sequence shown here is derived from an EMBL/GenBank/DDBJ whole genome shotgun (WGS) entry which is preliminary data.</text>
</comment>
<accession>A0ABR2ZKM5</accession>
<dbReference type="EMBL" id="JBBXMP010000151">
    <property type="protein sequence ID" value="KAL0061017.1"/>
    <property type="molecule type" value="Genomic_DNA"/>
</dbReference>
<proteinExistence type="predicted"/>
<gene>
    <name evidence="1" type="ORF">AAF712_012190</name>
</gene>
<dbReference type="Proteomes" id="UP001437256">
    <property type="component" value="Unassembled WGS sequence"/>
</dbReference>
<sequence>MEISLPFGQWLKNVYRIALKTKSLFERLLKRLESNDGNEILYVEDAIGKYGGVELLALEYTVQNSTQAAPNGGYVDRPPVGS</sequence>
<protein>
    <submittedName>
        <fullName evidence="1">Uncharacterized protein</fullName>
    </submittedName>
</protein>